<evidence type="ECO:0000256" key="5">
    <source>
        <dbReference type="ARBA" id="ARBA00022692"/>
    </source>
</evidence>
<evidence type="ECO:0000313" key="11">
    <source>
        <dbReference type="Proteomes" id="UP000435357"/>
    </source>
</evidence>
<dbReference type="GO" id="GO:0005886">
    <property type="term" value="C:plasma membrane"/>
    <property type="evidence" value="ECO:0007669"/>
    <property type="project" value="UniProtKB-SubCell"/>
</dbReference>
<keyword evidence="4 8" id="KW-1003">Cell membrane</keyword>
<keyword evidence="5 9" id="KW-0812">Transmembrane</keyword>
<evidence type="ECO:0000256" key="6">
    <source>
        <dbReference type="ARBA" id="ARBA00022989"/>
    </source>
</evidence>
<dbReference type="Proteomes" id="UP000435357">
    <property type="component" value="Unassembled WGS sequence"/>
</dbReference>
<dbReference type="Pfam" id="PF02632">
    <property type="entry name" value="BioY"/>
    <property type="match status" value="1"/>
</dbReference>
<evidence type="ECO:0000256" key="4">
    <source>
        <dbReference type="ARBA" id="ARBA00022475"/>
    </source>
</evidence>
<dbReference type="Gene3D" id="1.10.1760.20">
    <property type="match status" value="1"/>
</dbReference>
<evidence type="ECO:0000256" key="9">
    <source>
        <dbReference type="SAM" id="Phobius"/>
    </source>
</evidence>
<evidence type="ECO:0000256" key="2">
    <source>
        <dbReference type="ARBA" id="ARBA00010692"/>
    </source>
</evidence>
<dbReference type="PANTHER" id="PTHR34295">
    <property type="entry name" value="BIOTIN TRANSPORTER BIOY"/>
    <property type="match status" value="1"/>
</dbReference>
<protein>
    <recommendedName>
        <fullName evidence="8">Biotin transporter</fullName>
    </recommendedName>
</protein>
<evidence type="ECO:0000256" key="8">
    <source>
        <dbReference type="PIRNR" id="PIRNR016661"/>
    </source>
</evidence>
<dbReference type="AlphaFoldDB" id="A0A6N6M517"/>
<gene>
    <name evidence="10" type="ORF">F3059_11490</name>
</gene>
<dbReference type="GO" id="GO:0015225">
    <property type="term" value="F:biotin transmembrane transporter activity"/>
    <property type="evidence" value="ECO:0007669"/>
    <property type="project" value="UniProtKB-UniRule"/>
</dbReference>
<accession>A0A6N6M517</accession>
<dbReference type="PROSITE" id="PS51257">
    <property type="entry name" value="PROKAR_LIPOPROTEIN"/>
    <property type="match status" value="1"/>
</dbReference>
<feature type="transmembrane region" description="Helical" evidence="9">
    <location>
        <begin position="84"/>
        <end position="106"/>
    </location>
</feature>
<keyword evidence="11" id="KW-1185">Reference proteome</keyword>
<feature type="transmembrane region" description="Helical" evidence="9">
    <location>
        <begin position="55"/>
        <end position="72"/>
    </location>
</feature>
<evidence type="ECO:0000256" key="3">
    <source>
        <dbReference type="ARBA" id="ARBA00022448"/>
    </source>
</evidence>
<name>A0A6N6M517_9FLAO</name>
<dbReference type="PANTHER" id="PTHR34295:SF4">
    <property type="entry name" value="BIOTIN TRANSPORTER BIOY-RELATED"/>
    <property type="match status" value="1"/>
</dbReference>
<keyword evidence="6 9" id="KW-1133">Transmembrane helix</keyword>
<keyword evidence="3 8" id="KW-0813">Transport</keyword>
<feature type="transmembrane region" description="Helical" evidence="9">
    <location>
        <begin position="146"/>
        <end position="166"/>
    </location>
</feature>
<dbReference type="EMBL" id="WACR01000010">
    <property type="protein sequence ID" value="KAB1062803.1"/>
    <property type="molecule type" value="Genomic_DNA"/>
</dbReference>
<proteinExistence type="inferred from homology"/>
<feature type="transmembrane region" description="Helical" evidence="9">
    <location>
        <begin position="113"/>
        <end position="134"/>
    </location>
</feature>
<evidence type="ECO:0000313" key="10">
    <source>
        <dbReference type="EMBL" id="KAB1062803.1"/>
    </source>
</evidence>
<comment type="similarity">
    <text evidence="2 8">Belongs to the BioY family.</text>
</comment>
<dbReference type="PIRSF" id="PIRSF016661">
    <property type="entry name" value="BioY"/>
    <property type="match status" value="1"/>
</dbReference>
<feature type="transmembrane region" description="Helical" evidence="9">
    <location>
        <begin position="34"/>
        <end position="50"/>
    </location>
</feature>
<sequence length="176" mass="19212">MVNTKQIAIFFILLGLACLSGPLSIPIPGTEVDISLQTLFLVLPAFVFPLKKALLLVLSYLFLGALGLPVFSDGSSGIDVLLGPHIGFFIGFLISNVVASALKVFLNNRFWSTFINFSISQFVTLITGFIVLSIKQDSLHIMLESLNFIPGLLVKSLIGSGVVGWLRVKNLIWHEH</sequence>
<keyword evidence="7 8" id="KW-0472">Membrane</keyword>
<comment type="subcellular location">
    <subcellularLocation>
        <location evidence="1 8">Cell membrane</location>
        <topology evidence="1 8">Multi-pass membrane protein</topology>
    </subcellularLocation>
</comment>
<dbReference type="InterPro" id="IPR003784">
    <property type="entry name" value="BioY"/>
</dbReference>
<evidence type="ECO:0000256" key="7">
    <source>
        <dbReference type="ARBA" id="ARBA00023136"/>
    </source>
</evidence>
<reference evidence="10 11" key="1">
    <citation type="submission" date="2019-09" db="EMBL/GenBank/DDBJ databases">
        <title>Genomes of Cryomorphaceae.</title>
        <authorList>
            <person name="Bowman J.P."/>
        </authorList>
    </citation>
    <scope>NUCLEOTIDE SEQUENCE [LARGE SCALE GENOMIC DNA]</scope>
    <source>
        <strain evidence="10 11">KCTC 52047</strain>
    </source>
</reference>
<organism evidence="10 11">
    <name type="scientific">Salibacter halophilus</name>
    <dbReference type="NCBI Taxonomy" id="1803916"/>
    <lineage>
        <taxon>Bacteria</taxon>
        <taxon>Pseudomonadati</taxon>
        <taxon>Bacteroidota</taxon>
        <taxon>Flavobacteriia</taxon>
        <taxon>Flavobacteriales</taxon>
        <taxon>Salibacteraceae</taxon>
        <taxon>Salibacter</taxon>
    </lineage>
</organism>
<evidence type="ECO:0000256" key="1">
    <source>
        <dbReference type="ARBA" id="ARBA00004651"/>
    </source>
</evidence>
<comment type="caution">
    <text evidence="10">The sequence shown here is derived from an EMBL/GenBank/DDBJ whole genome shotgun (WGS) entry which is preliminary data.</text>
</comment>